<dbReference type="Proteomes" id="UP001159427">
    <property type="component" value="Unassembled WGS sequence"/>
</dbReference>
<dbReference type="InterPro" id="IPR029063">
    <property type="entry name" value="SAM-dependent_MTases_sf"/>
</dbReference>
<dbReference type="InterPro" id="IPR045864">
    <property type="entry name" value="aa-tRNA-synth_II/BPL/LPL"/>
</dbReference>
<dbReference type="InterPro" id="IPR019446">
    <property type="entry name" value="BMT5-like"/>
</dbReference>
<dbReference type="PANTHER" id="PTHR11538:SF26">
    <property type="entry name" value="FERREDOXIN-FOLD ANTICODON-BINDING DOMAIN-CONTAINING PROTEIN 1"/>
    <property type="match status" value="1"/>
</dbReference>
<dbReference type="EMBL" id="CALNXI010000404">
    <property type="protein sequence ID" value="CAH3026432.1"/>
    <property type="molecule type" value="Genomic_DNA"/>
</dbReference>
<dbReference type="InterPro" id="IPR005121">
    <property type="entry name" value="Fdx_antiC-bd"/>
</dbReference>
<proteinExistence type="predicted"/>
<evidence type="ECO:0000313" key="2">
    <source>
        <dbReference type="EMBL" id="CAH3026432.1"/>
    </source>
</evidence>
<dbReference type="Pfam" id="PF10354">
    <property type="entry name" value="BMT5-like"/>
    <property type="match status" value="1"/>
</dbReference>
<keyword evidence="3" id="KW-1185">Reference proteome</keyword>
<comment type="caution">
    <text evidence="2">The sequence shown here is derived from an EMBL/GenBank/DDBJ whole genome shotgun (WGS) entry which is preliminary data.</text>
</comment>
<gene>
    <name evidence="2" type="ORF">PEVE_00029045</name>
</gene>
<name>A0ABN8MGW0_9CNID</name>
<dbReference type="InterPro" id="IPR036690">
    <property type="entry name" value="Fdx_antiC-bd_sf"/>
</dbReference>
<organism evidence="2 3">
    <name type="scientific">Porites evermanni</name>
    <dbReference type="NCBI Taxonomy" id="104178"/>
    <lineage>
        <taxon>Eukaryota</taxon>
        <taxon>Metazoa</taxon>
        <taxon>Cnidaria</taxon>
        <taxon>Anthozoa</taxon>
        <taxon>Hexacorallia</taxon>
        <taxon>Scleractinia</taxon>
        <taxon>Fungiina</taxon>
        <taxon>Poritidae</taxon>
        <taxon>Porites</taxon>
    </lineage>
</organism>
<feature type="domain" description="FDX-ACB" evidence="1">
    <location>
        <begin position="555"/>
        <end position="646"/>
    </location>
</feature>
<reference evidence="2 3" key="1">
    <citation type="submission" date="2022-05" db="EMBL/GenBank/DDBJ databases">
        <authorList>
            <consortium name="Genoscope - CEA"/>
            <person name="William W."/>
        </authorList>
    </citation>
    <scope>NUCLEOTIDE SEQUENCE [LARGE SCALE GENOMIC DNA]</scope>
</reference>
<evidence type="ECO:0000313" key="3">
    <source>
        <dbReference type="Proteomes" id="UP001159427"/>
    </source>
</evidence>
<dbReference type="Pfam" id="PF03147">
    <property type="entry name" value="FDX-ACB"/>
    <property type="match status" value="1"/>
</dbReference>
<accession>A0ABN8MGW0</accession>
<dbReference type="SMART" id="SM00896">
    <property type="entry name" value="FDX-ACB"/>
    <property type="match status" value="1"/>
</dbReference>
<evidence type="ECO:0000259" key="1">
    <source>
        <dbReference type="SMART" id="SM00896"/>
    </source>
</evidence>
<dbReference type="PANTHER" id="PTHR11538">
    <property type="entry name" value="PHENYLALANYL-TRNA SYNTHETASE"/>
    <property type="match status" value="1"/>
</dbReference>
<dbReference type="Gene3D" id="3.30.930.10">
    <property type="entry name" value="Bira Bifunctional Protein, Domain 2"/>
    <property type="match status" value="1"/>
</dbReference>
<protein>
    <recommendedName>
        <fullName evidence="1">FDX-ACB domain-containing protein</fullName>
    </recommendedName>
</protein>
<dbReference type="SUPFAM" id="SSF53335">
    <property type="entry name" value="S-adenosyl-L-methionine-dependent methyltransferases"/>
    <property type="match status" value="1"/>
</dbReference>
<sequence>MALLDPDLYSNDVLVVGDGNFSFTLCLASALSQTSVKIIATSLDSVPALANSDFALQNIEKLSSFENVEVLHEVDATDLSRTFGSRIFDRVIFNFPHVGGKSNIGKSRELLKRFFASAAKHVSPEKGEICVSLCQGQGGTPLDNPKRQFGNSWQVVYQAAKADLILNAVYPFRSADYGSYQSAGFRGQLGKGFHTINGLTHVFVHGVPMEAVPDIDSFITNNSSSFMSYCYPTKSLSFVPGNPLYIISNKLKSFFSDIPIGEANVVFKRSESIDNISEQFEKLNVCGSGEAEGQLNQSFRRTGVSLLSEVVQSLQEFGALFVMSGIEIDFFFPPSSENHPICHKMIAVKTFTNGTTALEVKKELYSILDLFITKMCSGLDGLRIENSCRGLSQEGISTADDLLNQEITELECGKQTKFHNLRNASSADIRCECGKETLQEKCIYCRLEKHYLGHDISPPLCTSKCFQPSTQRELYHKQRLILSCGLIDASVLSPETFADKCLCWLMEINLDNLVMTLCGIPDVRLLWSQDKRFKVQFSTLQDNGLPDLRKFVPFSFFPPTYIHDISFWITEHMTEQQFFQDVYETTQGCVCDVQFIERYYDTKQDKVSYNYRMVYSSCDRPLTHLQTVEMQNLLRRKLLNCEFHLK</sequence>
<dbReference type="Gene3D" id="3.30.70.380">
    <property type="entry name" value="Ferrodoxin-fold anticodon-binding domain"/>
    <property type="match status" value="1"/>
</dbReference>
<dbReference type="SUPFAM" id="SSF54991">
    <property type="entry name" value="Anticodon-binding domain of PheRS"/>
    <property type="match status" value="1"/>
</dbReference>